<evidence type="ECO:0000313" key="3">
    <source>
        <dbReference type="Proteomes" id="UP000278962"/>
    </source>
</evidence>
<protein>
    <submittedName>
        <fullName evidence="2">ABC-type transport system involved in multi-copper enzyme maturation permease subunit</fullName>
    </submittedName>
</protein>
<feature type="transmembrane region" description="Helical" evidence="1">
    <location>
        <begin position="182"/>
        <end position="201"/>
    </location>
</feature>
<feature type="transmembrane region" description="Helical" evidence="1">
    <location>
        <begin position="60"/>
        <end position="87"/>
    </location>
</feature>
<dbReference type="AlphaFoldDB" id="A0A660LGA1"/>
<gene>
    <name evidence="2" type="ORF">C8N24_3510</name>
</gene>
<dbReference type="RefSeq" id="WP_121251951.1">
    <property type="nucleotide sequence ID" value="NZ_RBIL01000001.1"/>
</dbReference>
<feature type="transmembrane region" description="Helical" evidence="1">
    <location>
        <begin position="260"/>
        <end position="279"/>
    </location>
</feature>
<keyword evidence="1" id="KW-1133">Transmembrane helix</keyword>
<proteinExistence type="predicted"/>
<feature type="transmembrane region" description="Helical" evidence="1">
    <location>
        <begin position="155"/>
        <end position="175"/>
    </location>
</feature>
<dbReference type="OrthoDB" id="5242966at2"/>
<dbReference type="EMBL" id="RBIL01000001">
    <property type="protein sequence ID" value="RKQ93639.1"/>
    <property type="molecule type" value="Genomic_DNA"/>
</dbReference>
<accession>A0A660LGA1</accession>
<feature type="transmembrane region" description="Helical" evidence="1">
    <location>
        <begin position="20"/>
        <end position="40"/>
    </location>
</feature>
<keyword evidence="3" id="KW-1185">Reference proteome</keyword>
<dbReference type="PANTHER" id="PTHR43471">
    <property type="entry name" value="ABC TRANSPORTER PERMEASE"/>
    <property type="match status" value="1"/>
</dbReference>
<keyword evidence="1" id="KW-0812">Transmembrane</keyword>
<keyword evidence="1" id="KW-0472">Membrane</keyword>
<dbReference type="GO" id="GO:0140359">
    <property type="term" value="F:ABC-type transporter activity"/>
    <property type="evidence" value="ECO:0007669"/>
    <property type="project" value="InterPro"/>
</dbReference>
<organism evidence="2 3">
    <name type="scientific">Solirubrobacter pauli</name>
    <dbReference type="NCBI Taxonomy" id="166793"/>
    <lineage>
        <taxon>Bacteria</taxon>
        <taxon>Bacillati</taxon>
        <taxon>Actinomycetota</taxon>
        <taxon>Thermoleophilia</taxon>
        <taxon>Solirubrobacterales</taxon>
        <taxon>Solirubrobacteraceae</taxon>
        <taxon>Solirubrobacter</taxon>
    </lineage>
</organism>
<reference evidence="2 3" key="1">
    <citation type="submission" date="2018-10" db="EMBL/GenBank/DDBJ databases">
        <title>Genomic Encyclopedia of Archaeal and Bacterial Type Strains, Phase II (KMG-II): from individual species to whole genera.</title>
        <authorList>
            <person name="Goeker M."/>
        </authorList>
    </citation>
    <scope>NUCLEOTIDE SEQUENCE [LARGE SCALE GENOMIC DNA]</scope>
    <source>
        <strain evidence="2 3">DSM 14954</strain>
    </source>
</reference>
<dbReference type="Pfam" id="PF12679">
    <property type="entry name" value="ABC2_membrane_2"/>
    <property type="match status" value="1"/>
</dbReference>
<name>A0A660LGA1_9ACTN</name>
<evidence type="ECO:0000256" key="1">
    <source>
        <dbReference type="SAM" id="Phobius"/>
    </source>
</evidence>
<evidence type="ECO:0000313" key="2">
    <source>
        <dbReference type="EMBL" id="RKQ93639.1"/>
    </source>
</evidence>
<feature type="transmembrane region" description="Helical" evidence="1">
    <location>
        <begin position="117"/>
        <end position="143"/>
    </location>
</feature>
<sequence length="284" mass="30293">MSGVQIVAGFALRESVRRRVFVVVALLTVAFLGLYGLGVWRVSREVTEFGDFESGVDPDTVAGATLLGLSMFATLFLGAILAVFLTLNAVRGDAERGLLQPLVVRPLSRATFLLGRYAAAAGVCMAYTVLVFLASVVITNLFIDWWPDRLLVPAFQMAIAVAILAALALGGSVLLSSTANGIAIFMLFGAGLTAGLLGQIGEALSSDTLQDVSQITSWILPFEAHYQNALSEITADTFGFNRYAINLGPFGGAQAFGALLWPYTALYLGAIAFVALWAFRRRDL</sequence>
<comment type="caution">
    <text evidence="2">The sequence shown here is derived from an EMBL/GenBank/DDBJ whole genome shotgun (WGS) entry which is preliminary data.</text>
</comment>
<dbReference type="Proteomes" id="UP000278962">
    <property type="component" value="Unassembled WGS sequence"/>
</dbReference>
<dbReference type="GO" id="GO:0005886">
    <property type="term" value="C:plasma membrane"/>
    <property type="evidence" value="ECO:0007669"/>
    <property type="project" value="UniProtKB-SubCell"/>
</dbReference>